<keyword evidence="1" id="KW-0472">Membrane</keyword>
<feature type="transmembrane region" description="Helical" evidence="1">
    <location>
        <begin position="414"/>
        <end position="443"/>
    </location>
</feature>
<feature type="transmembrane region" description="Helical" evidence="1">
    <location>
        <begin position="201"/>
        <end position="222"/>
    </location>
</feature>
<comment type="caution">
    <text evidence="3">The sequence shown here is derived from an EMBL/GenBank/DDBJ whole genome shotgun (WGS) entry which is preliminary data.</text>
</comment>
<dbReference type="PANTHER" id="PTHR35342:SF5">
    <property type="entry name" value="TRICARBOXYLIC TRANSPORT PROTEIN"/>
    <property type="match status" value="1"/>
</dbReference>
<evidence type="ECO:0000313" key="3">
    <source>
        <dbReference type="EMBL" id="MCS0497173.1"/>
    </source>
</evidence>
<dbReference type="Pfam" id="PF01970">
    <property type="entry name" value="TctA"/>
    <property type="match status" value="1"/>
</dbReference>
<feature type="transmembrane region" description="Helical" evidence="1">
    <location>
        <begin position="16"/>
        <end position="37"/>
    </location>
</feature>
<accession>A0A9X2PNY2</accession>
<keyword evidence="1" id="KW-0812">Transmembrane</keyword>
<feature type="domain" description="DUF112" evidence="2">
    <location>
        <begin position="18"/>
        <end position="439"/>
    </location>
</feature>
<reference evidence="3" key="1">
    <citation type="submission" date="2022-08" db="EMBL/GenBank/DDBJ databases">
        <authorList>
            <person name="Li F."/>
        </authorList>
    </citation>
    <scope>NUCLEOTIDE SEQUENCE</scope>
    <source>
        <strain evidence="3">MQZ15Z-1</strain>
    </source>
</reference>
<feature type="transmembrane region" description="Helical" evidence="1">
    <location>
        <begin position="469"/>
        <end position="487"/>
    </location>
</feature>
<dbReference type="PANTHER" id="PTHR35342">
    <property type="entry name" value="TRICARBOXYLIC TRANSPORT PROTEIN"/>
    <property type="match status" value="1"/>
</dbReference>
<organism evidence="3 4">
    <name type="scientific">Ancylobacter mangrovi</name>
    <dbReference type="NCBI Taxonomy" id="2972472"/>
    <lineage>
        <taxon>Bacteria</taxon>
        <taxon>Pseudomonadati</taxon>
        <taxon>Pseudomonadota</taxon>
        <taxon>Alphaproteobacteria</taxon>
        <taxon>Hyphomicrobiales</taxon>
        <taxon>Xanthobacteraceae</taxon>
        <taxon>Ancylobacter</taxon>
    </lineage>
</organism>
<evidence type="ECO:0000256" key="1">
    <source>
        <dbReference type="SAM" id="Phobius"/>
    </source>
</evidence>
<gene>
    <name evidence="3" type="ORF">NVS89_18970</name>
</gene>
<sequence>MLTPLIDGFARMMDPWLLLMCFLGTFAGTLVGVLPGLGPSAAIAVLLPITYGVDPLIALVAMAGIYYGAMYGGTITSVLLNVPGESASVVTTYDGHPLAKQGKGGVALGLAAIGSFIAGTIGLILLSVLAIPLARMALVFGPPEYFAVTILAFVMVSSLARGNMVKSFLSLFLGLLLATVGQDIISGQARLTWGTMELIDGIGFIPAVVGLFGLSEIVYDIVHPQPEAKQQNIKLKIREILPSMADLKQTWAAMVRGGFLGFFLGILPGAGATIASFVSYGVEKQISKTPERFGQGALEGVAGPESANNAASSGAFVPLLALGIPGSATTAVLIGAFIILGIQPGPRLFTEHADVAWGLIASMYVGNLMLLAQNILLVPFFIWLFVISERTLPVIVASLCVIGVYSVDNSMWDIWLMIAFTVLGYGFRASGIPAAPLVIALVLGPDAENALRQSLVISMGSPTVFFERPISLALLVVAFLCLLYPLVRHRFKSVIETE</sequence>
<feature type="transmembrane region" description="Helical" evidence="1">
    <location>
        <begin position="363"/>
        <end position="385"/>
    </location>
</feature>
<dbReference type="RefSeq" id="WP_258734326.1">
    <property type="nucleotide sequence ID" value="NZ_JANTHY010000011.1"/>
</dbReference>
<feature type="transmembrane region" description="Helical" evidence="1">
    <location>
        <begin position="43"/>
        <end position="67"/>
    </location>
</feature>
<proteinExistence type="predicted"/>
<feature type="transmembrane region" description="Helical" evidence="1">
    <location>
        <begin position="315"/>
        <end position="342"/>
    </location>
</feature>
<feature type="transmembrane region" description="Helical" evidence="1">
    <location>
        <begin position="258"/>
        <end position="282"/>
    </location>
</feature>
<keyword evidence="4" id="KW-1185">Reference proteome</keyword>
<name>A0A9X2PNY2_9HYPH</name>
<dbReference type="Proteomes" id="UP001151088">
    <property type="component" value="Unassembled WGS sequence"/>
</dbReference>
<feature type="transmembrane region" description="Helical" evidence="1">
    <location>
        <begin position="391"/>
        <end position="407"/>
    </location>
</feature>
<dbReference type="EMBL" id="JANTHZ010000010">
    <property type="protein sequence ID" value="MCS0497173.1"/>
    <property type="molecule type" value="Genomic_DNA"/>
</dbReference>
<dbReference type="AlphaFoldDB" id="A0A9X2PNY2"/>
<feature type="transmembrane region" description="Helical" evidence="1">
    <location>
        <begin position="168"/>
        <end position="189"/>
    </location>
</feature>
<feature type="transmembrane region" description="Helical" evidence="1">
    <location>
        <begin position="106"/>
        <end position="131"/>
    </location>
</feature>
<evidence type="ECO:0000313" key="4">
    <source>
        <dbReference type="Proteomes" id="UP001151088"/>
    </source>
</evidence>
<evidence type="ECO:0000259" key="2">
    <source>
        <dbReference type="Pfam" id="PF01970"/>
    </source>
</evidence>
<dbReference type="InterPro" id="IPR002823">
    <property type="entry name" value="DUF112_TM"/>
</dbReference>
<protein>
    <submittedName>
        <fullName evidence="3">Tripartite tricarboxylate transporter permease</fullName>
    </submittedName>
</protein>
<keyword evidence="1" id="KW-1133">Transmembrane helix</keyword>
<feature type="transmembrane region" description="Helical" evidence="1">
    <location>
        <begin position="137"/>
        <end position="156"/>
    </location>
</feature>